<evidence type="ECO:0000313" key="10">
    <source>
        <dbReference type="Proteomes" id="UP000606720"/>
    </source>
</evidence>
<dbReference type="InterPro" id="IPR053924">
    <property type="entry name" value="RecX_HTH_2nd"/>
</dbReference>
<dbReference type="InterPro" id="IPR003783">
    <property type="entry name" value="Regulatory_RecX"/>
</dbReference>
<dbReference type="GO" id="GO:0006282">
    <property type="term" value="P:regulation of DNA repair"/>
    <property type="evidence" value="ECO:0007669"/>
    <property type="project" value="UniProtKB-UniRule"/>
</dbReference>
<evidence type="ECO:0000256" key="2">
    <source>
        <dbReference type="ARBA" id="ARBA00009695"/>
    </source>
</evidence>
<protein>
    <recommendedName>
        <fullName evidence="3 5">Regulatory protein RecX</fullName>
    </recommendedName>
</protein>
<dbReference type="InterPro" id="IPR053926">
    <property type="entry name" value="RecX_HTH_1st"/>
</dbReference>
<evidence type="ECO:0000259" key="7">
    <source>
        <dbReference type="Pfam" id="PF21981"/>
    </source>
</evidence>
<gene>
    <name evidence="5" type="primary">recX</name>
    <name evidence="9" type="ORF">H8S17_04100</name>
</gene>
<dbReference type="InterPro" id="IPR053925">
    <property type="entry name" value="RecX_HTH_3rd"/>
</dbReference>
<feature type="domain" description="RecX second three-helical" evidence="6">
    <location>
        <begin position="107"/>
        <end position="144"/>
    </location>
</feature>
<dbReference type="AlphaFoldDB" id="A0A923LM92"/>
<evidence type="ECO:0000256" key="5">
    <source>
        <dbReference type="HAMAP-Rule" id="MF_01114"/>
    </source>
</evidence>
<dbReference type="Pfam" id="PF21981">
    <property type="entry name" value="RecX_HTH3"/>
    <property type="match status" value="1"/>
</dbReference>
<dbReference type="HAMAP" id="MF_01114">
    <property type="entry name" value="RecX"/>
    <property type="match status" value="1"/>
</dbReference>
<dbReference type="GO" id="GO:0005737">
    <property type="term" value="C:cytoplasm"/>
    <property type="evidence" value="ECO:0007669"/>
    <property type="project" value="UniProtKB-SubCell"/>
</dbReference>
<sequence>MHYIVTEYKELGKGRVELCLNESIRFCLYRKEASAFHLKETSELTEEEYQQLIHEVIGKRATKRAMHILERQERTEYQLREKLLQNGYPEESIEDAIDYVKYYHYVDDLRYAKTFIRYHQEKRSRRRLYNDLRQKGISTDVITRSLEEEFFSDERQQIMDLIEKKGFSADTADQKEYRKMYQFLMRRGFKGADIMAVMRYSSQAYCEL</sequence>
<evidence type="ECO:0000256" key="4">
    <source>
        <dbReference type="ARBA" id="ARBA00022490"/>
    </source>
</evidence>
<evidence type="ECO:0000256" key="3">
    <source>
        <dbReference type="ARBA" id="ARBA00018111"/>
    </source>
</evidence>
<dbReference type="InterPro" id="IPR036388">
    <property type="entry name" value="WH-like_DNA-bd_sf"/>
</dbReference>
<organism evidence="9 10">
    <name type="scientific">Roseburia zhanii</name>
    <dbReference type="NCBI Taxonomy" id="2763064"/>
    <lineage>
        <taxon>Bacteria</taxon>
        <taxon>Bacillati</taxon>
        <taxon>Bacillota</taxon>
        <taxon>Clostridia</taxon>
        <taxon>Lachnospirales</taxon>
        <taxon>Lachnospiraceae</taxon>
        <taxon>Roseburia</taxon>
    </lineage>
</organism>
<dbReference type="EMBL" id="JACOPH010000002">
    <property type="protein sequence ID" value="MBC5713402.1"/>
    <property type="molecule type" value="Genomic_DNA"/>
</dbReference>
<feature type="domain" description="RecX third three-helical" evidence="7">
    <location>
        <begin position="153"/>
        <end position="198"/>
    </location>
</feature>
<dbReference type="Pfam" id="PF02631">
    <property type="entry name" value="RecX_HTH2"/>
    <property type="match status" value="1"/>
</dbReference>
<keyword evidence="4 5" id="KW-0963">Cytoplasm</keyword>
<comment type="caution">
    <text evidence="9">The sequence shown here is derived from an EMBL/GenBank/DDBJ whole genome shotgun (WGS) entry which is preliminary data.</text>
</comment>
<dbReference type="PANTHER" id="PTHR33602:SF1">
    <property type="entry name" value="REGULATORY PROTEIN RECX FAMILY PROTEIN"/>
    <property type="match status" value="1"/>
</dbReference>
<dbReference type="PANTHER" id="PTHR33602">
    <property type="entry name" value="REGULATORY PROTEIN RECX FAMILY PROTEIN"/>
    <property type="match status" value="1"/>
</dbReference>
<reference evidence="9" key="1">
    <citation type="submission" date="2020-08" db="EMBL/GenBank/DDBJ databases">
        <title>Genome public.</title>
        <authorList>
            <person name="Liu C."/>
            <person name="Sun Q."/>
        </authorList>
    </citation>
    <scope>NUCLEOTIDE SEQUENCE</scope>
    <source>
        <strain evidence="9">BX1005</strain>
    </source>
</reference>
<dbReference type="Gene3D" id="1.10.10.10">
    <property type="entry name" value="Winged helix-like DNA-binding domain superfamily/Winged helix DNA-binding domain"/>
    <property type="match status" value="3"/>
</dbReference>
<comment type="similarity">
    <text evidence="2 5">Belongs to the RecX family.</text>
</comment>
<dbReference type="RefSeq" id="WP_186866350.1">
    <property type="nucleotide sequence ID" value="NZ_JACOPH010000002.1"/>
</dbReference>
<evidence type="ECO:0000256" key="1">
    <source>
        <dbReference type="ARBA" id="ARBA00004496"/>
    </source>
</evidence>
<name>A0A923LM92_9FIRM</name>
<comment type="function">
    <text evidence="5">Modulates RecA activity.</text>
</comment>
<proteinExistence type="inferred from homology"/>
<evidence type="ECO:0000313" key="9">
    <source>
        <dbReference type="EMBL" id="MBC5713402.1"/>
    </source>
</evidence>
<comment type="subcellular location">
    <subcellularLocation>
        <location evidence="1 5">Cytoplasm</location>
    </subcellularLocation>
</comment>
<evidence type="ECO:0000259" key="6">
    <source>
        <dbReference type="Pfam" id="PF02631"/>
    </source>
</evidence>
<evidence type="ECO:0000259" key="8">
    <source>
        <dbReference type="Pfam" id="PF21982"/>
    </source>
</evidence>
<dbReference type="Proteomes" id="UP000606720">
    <property type="component" value="Unassembled WGS sequence"/>
</dbReference>
<feature type="domain" description="RecX first three-helical" evidence="8">
    <location>
        <begin position="63"/>
        <end position="99"/>
    </location>
</feature>
<accession>A0A923LM92</accession>
<keyword evidence="10" id="KW-1185">Reference proteome</keyword>
<dbReference type="Pfam" id="PF21982">
    <property type="entry name" value="RecX_HTH1"/>
    <property type="match status" value="1"/>
</dbReference>